<dbReference type="PANTHER" id="PTHR10587:SF78">
    <property type="entry name" value="PEPTIDOGLYCAN-N-ACETYLMURAMIC ACID DEACETYLASE PDAA"/>
    <property type="match status" value="1"/>
</dbReference>
<evidence type="ECO:0000313" key="3">
    <source>
        <dbReference type="EMBL" id="MBC5788431.1"/>
    </source>
</evidence>
<feature type="region of interest" description="Disordered" evidence="1">
    <location>
        <begin position="26"/>
        <end position="48"/>
    </location>
</feature>
<accession>A0ABR7ITF7</accession>
<dbReference type="PROSITE" id="PS51257">
    <property type="entry name" value="PROKAR_LIPOPROTEIN"/>
    <property type="match status" value="1"/>
</dbReference>
<dbReference type="Proteomes" id="UP000649151">
    <property type="component" value="Unassembled WGS sequence"/>
</dbReference>
<sequence length="288" mass="32365">MMKNYKKIAIQLVAVGLASTILTGCGTKGKDSSSQTSSKVPLPSTSSSPVINAVSPTFGNLDTKKQGWGQGVQFDEQNIPISCTTFQEKYGKYNAVFVKQNCENQIFLTFDEGYENGYTSKILDVLKEKQVPAVFFVTYDYASKNPDLIQRMIDEGHIVGNHSYSHPSMPEISVEKQQEEITKLHDYIKQEFSYTMTLFRPPKGEFSEQSLAVAKELGYETVFWSFAYSDWNVDKQPDPSEALKKTVDRAHNGAVYLLHAVSKTNTEILGNMIDQLQQEGYNFQPMAE</sequence>
<name>A0ABR7ITF7_9CLOT</name>
<feature type="domain" description="NodB homology" evidence="2">
    <location>
        <begin position="104"/>
        <end position="284"/>
    </location>
</feature>
<keyword evidence="4" id="KW-1185">Reference proteome</keyword>
<reference evidence="3 4" key="1">
    <citation type="submission" date="2020-08" db="EMBL/GenBank/DDBJ databases">
        <title>Genome public.</title>
        <authorList>
            <person name="Liu C."/>
            <person name="Sun Q."/>
        </authorList>
    </citation>
    <scope>NUCLEOTIDE SEQUENCE [LARGE SCALE GENOMIC DNA]</scope>
    <source>
        <strain evidence="3 4">NSJ-27</strain>
    </source>
</reference>
<dbReference type="SUPFAM" id="SSF88713">
    <property type="entry name" value="Glycoside hydrolase/deacetylase"/>
    <property type="match status" value="1"/>
</dbReference>
<dbReference type="InterPro" id="IPR050248">
    <property type="entry name" value="Polysacc_deacetylase_ArnD"/>
</dbReference>
<evidence type="ECO:0000256" key="1">
    <source>
        <dbReference type="SAM" id="MobiDB-lite"/>
    </source>
</evidence>
<dbReference type="InterPro" id="IPR014235">
    <property type="entry name" value="Spore_PdaA"/>
</dbReference>
<evidence type="ECO:0000259" key="2">
    <source>
        <dbReference type="PROSITE" id="PS51677"/>
    </source>
</evidence>
<evidence type="ECO:0000313" key="4">
    <source>
        <dbReference type="Proteomes" id="UP000649151"/>
    </source>
</evidence>
<dbReference type="InterPro" id="IPR011330">
    <property type="entry name" value="Glyco_hydro/deAcase_b/a-brl"/>
</dbReference>
<comment type="caution">
    <text evidence="3">The sequence shown here is derived from an EMBL/GenBank/DDBJ whole genome shotgun (WGS) entry which is preliminary data.</text>
</comment>
<proteinExistence type="predicted"/>
<dbReference type="CDD" id="cd10948">
    <property type="entry name" value="CE4_BsPdaA_like"/>
    <property type="match status" value="1"/>
</dbReference>
<protein>
    <submittedName>
        <fullName evidence="3">Polysaccharide deacetylase family protein</fullName>
    </submittedName>
</protein>
<gene>
    <name evidence="3" type="ORF">H8Z77_10485</name>
</gene>
<dbReference type="EMBL" id="JACOQK010000001">
    <property type="protein sequence ID" value="MBC5788431.1"/>
    <property type="molecule type" value="Genomic_DNA"/>
</dbReference>
<dbReference type="Pfam" id="PF01522">
    <property type="entry name" value="Polysacc_deac_1"/>
    <property type="match status" value="1"/>
</dbReference>
<dbReference type="PROSITE" id="PS51677">
    <property type="entry name" value="NODB"/>
    <property type="match status" value="1"/>
</dbReference>
<dbReference type="PANTHER" id="PTHR10587">
    <property type="entry name" value="GLYCOSYL TRANSFERASE-RELATED"/>
    <property type="match status" value="1"/>
</dbReference>
<dbReference type="InterPro" id="IPR002509">
    <property type="entry name" value="NODB_dom"/>
</dbReference>
<dbReference type="Gene3D" id="3.20.20.370">
    <property type="entry name" value="Glycoside hydrolase/deacetylase"/>
    <property type="match status" value="1"/>
</dbReference>
<feature type="compositionally biased region" description="Low complexity" evidence="1">
    <location>
        <begin position="36"/>
        <end position="48"/>
    </location>
</feature>
<organism evidence="3 4">
    <name type="scientific">Clostridium facile</name>
    <dbReference type="NCBI Taxonomy" id="2763035"/>
    <lineage>
        <taxon>Bacteria</taxon>
        <taxon>Bacillati</taxon>
        <taxon>Bacillota</taxon>
        <taxon>Clostridia</taxon>
        <taxon>Eubacteriales</taxon>
        <taxon>Clostridiaceae</taxon>
        <taxon>Clostridium</taxon>
    </lineage>
</organism>